<evidence type="ECO:0000313" key="3">
    <source>
        <dbReference type="EnsemblPlants" id="ORUFI12G11390.2"/>
    </source>
</evidence>
<feature type="compositionally biased region" description="Basic and acidic residues" evidence="1">
    <location>
        <begin position="247"/>
        <end position="262"/>
    </location>
</feature>
<proteinExistence type="predicted"/>
<dbReference type="eggNOG" id="ENOG502QQ23">
    <property type="taxonomic scope" value="Eukaryota"/>
</dbReference>
<name>A0A0E0RGN6_ORYRU</name>
<dbReference type="HOGENOM" id="CLU_094375_0_0_1"/>
<dbReference type="EnsemblPlants" id="ORUFI12G11390.1">
    <property type="protein sequence ID" value="ORUFI12G11390.1"/>
    <property type="gene ID" value="ORUFI12G11390"/>
</dbReference>
<feature type="compositionally biased region" description="Acidic residues" evidence="1">
    <location>
        <begin position="75"/>
        <end position="88"/>
    </location>
</feature>
<feature type="compositionally biased region" description="Basic residues" evidence="1">
    <location>
        <begin position="1"/>
        <end position="10"/>
    </location>
</feature>
<feature type="region of interest" description="Disordered" evidence="1">
    <location>
        <begin position="1"/>
        <end position="88"/>
    </location>
</feature>
<protein>
    <submittedName>
        <fullName evidence="3">Uncharacterized protein</fullName>
    </submittedName>
</protein>
<reference evidence="3" key="2">
    <citation type="submission" date="2015-06" db="UniProtKB">
        <authorList>
            <consortium name="EnsemblPlants"/>
        </authorList>
    </citation>
    <scope>IDENTIFICATION</scope>
</reference>
<evidence type="ECO:0000256" key="1">
    <source>
        <dbReference type="SAM" id="MobiDB-lite"/>
    </source>
</evidence>
<keyword evidence="2" id="KW-1133">Transmembrane helix</keyword>
<dbReference type="Gramene" id="ORUFI12G11390.2">
    <property type="protein sequence ID" value="ORUFI12G11390.2"/>
    <property type="gene ID" value="ORUFI12G11390"/>
</dbReference>
<dbReference type="PANTHER" id="PTHR33825:SF14">
    <property type="entry name" value="CHITINASE-LIKE PROTEIN"/>
    <property type="match status" value="1"/>
</dbReference>
<feature type="transmembrane region" description="Helical" evidence="2">
    <location>
        <begin position="115"/>
        <end position="138"/>
    </location>
</feature>
<dbReference type="Gramene" id="ORUFI12G11390.3">
    <property type="protein sequence ID" value="ORUFI12G11390.3"/>
    <property type="gene ID" value="ORUFI12G11390"/>
</dbReference>
<accession>A0A0E0RGN6</accession>
<evidence type="ECO:0000256" key="2">
    <source>
        <dbReference type="SAM" id="Phobius"/>
    </source>
</evidence>
<dbReference type="PANTHER" id="PTHR33825">
    <property type="entry name" value="CHITINASE-LIKE PROTEIN"/>
    <property type="match status" value="1"/>
</dbReference>
<keyword evidence="2" id="KW-0812">Transmembrane</keyword>
<feature type="compositionally biased region" description="Pro residues" evidence="1">
    <location>
        <begin position="43"/>
        <end position="53"/>
    </location>
</feature>
<dbReference type="STRING" id="4529.A0A0E0RGN6"/>
<dbReference type="Proteomes" id="UP000008022">
    <property type="component" value="Unassembled WGS sequence"/>
</dbReference>
<evidence type="ECO:0000313" key="4">
    <source>
        <dbReference type="Proteomes" id="UP000008022"/>
    </source>
</evidence>
<dbReference type="Gramene" id="ORUFI12G11390.1">
    <property type="protein sequence ID" value="ORUFI12G11390.1"/>
    <property type="gene ID" value="ORUFI12G11390"/>
</dbReference>
<reference evidence="4" key="1">
    <citation type="submission" date="2013-06" db="EMBL/GenBank/DDBJ databases">
        <authorList>
            <person name="Zhao Q."/>
        </authorList>
    </citation>
    <scope>NUCLEOTIDE SEQUENCE</scope>
    <source>
        <strain evidence="4">cv. W1943</strain>
    </source>
</reference>
<keyword evidence="4" id="KW-1185">Reference proteome</keyword>
<keyword evidence="2" id="KW-0472">Membrane</keyword>
<dbReference type="EnsemblPlants" id="ORUFI12G11390.3">
    <property type="protein sequence ID" value="ORUFI12G11390.3"/>
    <property type="gene ID" value="ORUFI12G11390"/>
</dbReference>
<organism evidence="3 4">
    <name type="scientific">Oryza rufipogon</name>
    <name type="common">Brownbeard rice</name>
    <name type="synonym">Asian wild rice</name>
    <dbReference type="NCBI Taxonomy" id="4529"/>
    <lineage>
        <taxon>Eukaryota</taxon>
        <taxon>Viridiplantae</taxon>
        <taxon>Streptophyta</taxon>
        <taxon>Embryophyta</taxon>
        <taxon>Tracheophyta</taxon>
        <taxon>Spermatophyta</taxon>
        <taxon>Magnoliopsida</taxon>
        <taxon>Liliopsida</taxon>
        <taxon>Poales</taxon>
        <taxon>Poaceae</taxon>
        <taxon>BOP clade</taxon>
        <taxon>Oryzoideae</taxon>
        <taxon>Oryzeae</taxon>
        <taxon>Oryzinae</taxon>
        <taxon>Oryza</taxon>
    </lineage>
</organism>
<dbReference type="EnsemblPlants" id="ORUFI12G11390.2">
    <property type="protein sequence ID" value="ORUFI12G11390.2"/>
    <property type="gene ID" value="ORUFI12G11390"/>
</dbReference>
<feature type="compositionally biased region" description="Polar residues" evidence="1">
    <location>
        <begin position="228"/>
        <end position="244"/>
    </location>
</feature>
<feature type="region of interest" description="Disordered" evidence="1">
    <location>
        <begin position="225"/>
        <end position="262"/>
    </location>
</feature>
<dbReference type="AlphaFoldDB" id="A0A0E0RGN6"/>
<sequence>MATHHHHHRPPPPPSPRRLLRPVSVPAPPHPRRRPRPPLASLQPPPPPLPPLPGKRSSDPVEANRESAAAAAAVLEEETGEREEEEEGYVASVGAGAYPAAGLPAHLRAGVGDPVFFLLAFVAVATSAAFTSMVAVAIPTMLAMRRAANSFTLLADAALEELPSTMAAVRLSGMEISDLTLELSDLSQEIADGVNKSAKVAQAVETGLGQMRDLAMQQATSMIEERANLQTIPNSAKKSNGSSTRQRRQEKGKDHSTDRMEP</sequence>
<feature type="compositionally biased region" description="Basic and acidic residues" evidence="1">
    <location>
        <begin position="56"/>
        <end position="65"/>
    </location>
</feature>
<dbReference type="OMA" id="RRAANSC"/>